<dbReference type="GO" id="GO:0008374">
    <property type="term" value="F:O-acyltransferase activity"/>
    <property type="evidence" value="ECO:0007669"/>
    <property type="project" value="TreeGrafter"/>
</dbReference>
<evidence type="ECO:0000256" key="2">
    <source>
        <dbReference type="ARBA" id="ARBA00022679"/>
    </source>
</evidence>
<keyword evidence="6" id="KW-1185">Reference proteome</keyword>
<dbReference type="InterPro" id="IPR018357">
    <property type="entry name" value="Hexapep_transf_CS"/>
</dbReference>
<comment type="similarity">
    <text evidence="1">Belongs to the transferase hexapeptide repeat family.</text>
</comment>
<organism evidence="5 6">
    <name type="scientific">Plebeiibacterium marinum</name>
    <dbReference type="NCBI Taxonomy" id="2992111"/>
    <lineage>
        <taxon>Bacteria</taxon>
        <taxon>Pseudomonadati</taxon>
        <taxon>Bacteroidota</taxon>
        <taxon>Bacteroidia</taxon>
        <taxon>Marinilabiliales</taxon>
        <taxon>Marinilabiliaceae</taxon>
        <taxon>Plebeiibacterium</taxon>
    </lineage>
</organism>
<evidence type="ECO:0000313" key="6">
    <source>
        <dbReference type="Proteomes" id="UP001207408"/>
    </source>
</evidence>
<dbReference type="InterPro" id="IPR001451">
    <property type="entry name" value="Hexapep"/>
</dbReference>
<dbReference type="PANTHER" id="PTHR23416:SF23">
    <property type="entry name" value="ACETYLTRANSFERASE C18B11.09C-RELATED"/>
    <property type="match status" value="1"/>
</dbReference>
<dbReference type="CDD" id="cd03357">
    <property type="entry name" value="LbH_MAT_GAT"/>
    <property type="match status" value="1"/>
</dbReference>
<dbReference type="PANTHER" id="PTHR23416">
    <property type="entry name" value="SIALIC ACID SYNTHASE-RELATED"/>
    <property type="match status" value="1"/>
</dbReference>
<dbReference type="AlphaFoldDB" id="A0AAE3MGV5"/>
<evidence type="ECO:0000256" key="1">
    <source>
        <dbReference type="ARBA" id="ARBA00007274"/>
    </source>
</evidence>
<protein>
    <submittedName>
        <fullName evidence="5">Sugar O-acetyltransferase</fullName>
    </submittedName>
</protein>
<keyword evidence="3" id="KW-0677">Repeat</keyword>
<evidence type="ECO:0000256" key="3">
    <source>
        <dbReference type="ARBA" id="ARBA00022737"/>
    </source>
</evidence>
<accession>A0AAE3MGV5</accession>
<dbReference type="PROSITE" id="PS00101">
    <property type="entry name" value="HEXAPEP_TRANSFERASES"/>
    <property type="match status" value="1"/>
</dbReference>
<sequence>MERRDLYERLKNGEPLSMYNPDFAPAILDMESSRKVIHRINNEFHKLEDLPPLFAELIGKSFEEGTAIMPPFYIDMGKNIKIGKQVFINHNCTCMTAGSITIDDRVMIGPQVTLLTANHDFDDHNTLICKPIRIKENVWIGACATILPGITIGENSVVAGGSVVTKDVEPNVIVGGNPARVIKRLNKTEI</sequence>
<dbReference type="SUPFAM" id="SSF51161">
    <property type="entry name" value="Trimeric LpxA-like enzymes"/>
    <property type="match status" value="1"/>
</dbReference>
<proteinExistence type="inferred from homology"/>
<dbReference type="Gene3D" id="2.160.10.10">
    <property type="entry name" value="Hexapeptide repeat proteins"/>
    <property type="match status" value="1"/>
</dbReference>
<gene>
    <name evidence="5" type="ORF">OM074_14240</name>
</gene>
<keyword evidence="4" id="KW-0012">Acyltransferase</keyword>
<dbReference type="Pfam" id="PF00132">
    <property type="entry name" value="Hexapep"/>
    <property type="match status" value="1"/>
</dbReference>
<dbReference type="EMBL" id="JAPDPI010000030">
    <property type="protein sequence ID" value="MCW3806792.1"/>
    <property type="molecule type" value="Genomic_DNA"/>
</dbReference>
<evidence type="ECO:0000313" key="5">
    <source>
        <dbReference type="EMBL" id="MCW3806792.1"/>
    </source>
</evidence>
<evidence type="ECO:0000256" key="4">
    <source>
        <dbReference type="ARBA" id="ARBA00023315"/>
    </source>
</evidence>
<name>A0AAE3MGV5_9BACT</name>
<dbReference type="RefSeq" id="WP_301200570.1">
    <property type="nucleotide sequence ID" value="NZ_JAPDPI010000030.1"/>
</dbReference>
<dbReference type="InterPro" id="IPR051159">
    <property type="entry name" value="Hexapeptide_acetyltransf"/>
</dbReference>
<dbReference type="InterPro" id="IPR011004">
    <property type="entry name" value="Trimer_LpxA-like_sf"/>
</dbReference>
<keyword evidence="2" id="KW-0808">Transferase</keyword>
<reference evidence="5" key="1">
    <citation type="submission" date="2022-10" db="EMBL/GenBank/DDBJ databases">
        <authorList>
            <person name="Yu W.X."/>
        </authorList>
    </citation>
    <scope>NUCLEOTIDE SEQUENCE</scope>
    <source>
        <strain evidence="5">D04</strain>
    </source>
</reference>
<comment type="caution">
    <text evidence="5">The sequence shown here is derived from an EMBL/GenBank/DDBJ whole genome shotgun (WGS) entry which is preliminary data.</text>
</comment>
<dbReference type="Proteomes" id="UP001207408">
    <property type="component" value="Unassembled WGS sequence"/>
</dbReference>